<dbReference type="InterPro" id="IPR032623">
    <property type="entry name" value="FecR_N"/>
</dbReference>
<gene>
    <name evidence="3" type="ORF">HY3_16020</name>
</gene>
<accession>A0A062TVC2</accession>
<dbReference type="Proteomes" id="UP000249123">
    <property type="component" value="Unassembled WGS sequence"/>
</dbReference>
<dbReference type="InterPro" id="IPR012373">
    <property type="entry name" value="Ferrdict_sens_TM"/>
</dbReference>
<reference evidence="3 4" key="1">
    <citation type="submission" date="2013-04" db="EMBL/GenBank/DDBJ databases">
        <title>Hyphomonas sp. T24B3 Genome Sequencing.</title>
        <authorList>
            <person name="Lai Q."/>
            <person name="Shao Z."/>
        </authorList>
    </citation>
    <scope>NUCLEOTIDE SEQUENCE [LARGE SCALE GENOMIC DNA]</scope>
    <source>
        <strain evidence="3 4">T24B3</strain>
    </source>
</reference>
<feature type="domain" description="FecR N-terminal" evidence="2">
    <location>
        <begin position="19"/>
        <end position="58"/>
    </location>
</feature>
<evidence type="ECO:0008006" key="5">
    <source>
        <dbReference type="Google" id="ProtNLM"/>
    </source>
</evidence>
<dbReference type="PANTHER" id="PTHR30273:SF2">
    <property type="entry name" value="PROTEIN FECR"/>
    <property type="match status" value="1"/>
</dbReference>
<dbReference type="STRING" id="1280941.HY2_15450"/>
<dbReference type="InterPro" id="IPR006860">
    <property type="entry name" value="FecR"/>
</dbReference>
<comment type="caution">
    <text evidence="3">The sequence shown here is derived from an EMBL/GenBank/DDBJ whole genome shotgun (WGS) entry which is preliminary data.</text>
</comment>
<dbReference type="EMBL" id="AWFB01000041">
    <property type="protein sequence ID" value="RAN31923.1"/>
    <property type="molecule type" value="Genomic_DNA"/>
</dbReference>
<proteinExistence type="predicted"/>
<protein>
    <recommendedName>
        <fullName evidence="5">FecR protein domain-containing protein</fullName>
    </recommendedName>
</protein>
<evidence type="ECO:0000259" key="2">
    <source>
        <dbReference type="Pfam" id="PF16220"/>
    </source>
</evidence>
<sequence>MSKSESSCLATKPDTRNIEARAWVLSFASGDVSPEKERAFADWLVASPANRDAFYRARGLWDGMAEVDGIEDLLMDQNNISALKRPVAPTRRLMLGGGLAAVLALAAGVGLLAHQPAAPVESILIATQRGEIRTFALSDGSEITLGGASRIQGDFTDQSRQLELVAGNAYFDIARDENRPLTVDTGGVQVRVLGTRFDVKRRADRVSVSVDSGHVSVRAAAGEARDLLAGDKIVSTPVQGLGKIEKFDLQEELSWRSGRLSFVNAPLRDIVADMNQYSERPVRLTAGAPGDMRLTLSFSTQQIGQVLAGLDAAYPIQVKENDTEILIMRDF</sequence>
<evidence type="ECO:0000313" key="3">
    <source>
        <dbReference type="EMBL" id="RAN31923.1"/>
    </source>
</evidence>
<dbReference type="Gene3D" id="3.55.50.30">
    <property type="match status" value="1"/>
</dbReference>
<dbReference type="AlphaFoldDB" id="A0A062TVC2"/>
<dbReference type="Gene3D" id="2.60.120.1440">
    <property type="match status" value="1"/>
</dbReference>
<dbReference type="PANTHER" id="PTHR30273">
    <property type="entry name" value="PERIPLASMIC SIGNAL SENSOR AND SIGMA FACTOR ACTIVATOR FECR-RELATED"/>
    <property type="match status" value="1"/>
</dbReference>
<dbReference type="eggNOG" id="COG3712">
    <property type="taxonomic scope" value="Bacteria"/>
</dbReference>
<dbReference type="Pfam" id="PF16220">
    <property type="entry name" value="DUF4880"/>
    <property type="match status" value="1"/>
</dbReference>
<keyword evidence="4" id="KW-1185">Reference proteome</keyword>
<evidence type="ECO:0000259" key="1">
    <source>
        <dbReference type="Pfam" id="PF04773"/>
    </source>
</evidence>
<feature type="domain" description="FecR protein" evidence="1">
    <location>
        <begin position="125"/>
        <end position="215"/>
    </location>
</feature>
<dbReference type="OrthoDB" id="636724at2"/>
<dbReference type="Pfam" id="PF04773">
    <property type="entry name" value="FecR"/>
    <property type="match status" value="1"/>
</dbReference>
<dbReference type="GO" id="GO:0016989">
    <property type="term" value="F:sigma factor antagonist activity"/>
    <property type="evidence" value="ECO:0007669"/>
    <property type="project" value="TreeGrafter"/>
</dbReference>
<dbReference type="PIRSF" id="PIRSF018266">
    <property type="entry name" value="FecR"/>
    <property type="match status" value="1"/>
</dbReference>
<evidence type="ECO:0000313" key="4">
    <source>
        <dbReference type="Proteomes" id="UP000249123"/>
    </source>
</evidence>
<name>A0A062TVC2_9PROT</name>
<dbReference type="RefSeq" id="WP_034827969.1">
    <property type="nucleotide sequence ID" value="NZ_AWFA01000038.1"/>
</dbReference>
<organism evidence="3 4">
    <name type="scientific">Hyphomonas pacifica</name>
    <dbReference type="NCBI Taxonomy" id="1280941"/>
    <lineage>
        <taxon>Bacteria</taxon>
        <taxon>Pseudomonadati</taxon>
        <taxon>Pseudomonadota</taxon>
        <taxon>Alphaproteobacteria</taxon>
        <taxon>Hyphomonadales</taxon>
        <taxon>Hyphomonadaceae</taxon>
        <taxon>Hyphomonas</taxon>
    </lineage>
</organism>